<dbReference type="Proteomes" id="UP000070412">
    <property type="component" value="Unassembled WGS sequence"/>
</dbReference>
<dbReference type="AlphaFoldDB" id="A0A834VG53"/>
<dbReference type="GO" id="GO:0003714">
    <property type="term" value="F:transcription corepressor activity"/>
    <property type="evidence" value="ECO:0007669"/>
    <property type="project" value="TreeGrafter"/>
</dbReference>
<keyword evidence="2" id="KW-0805">Transcription regulation</keyword>
<evidence type="ECO:0000313" key="9">
    <source>
        <dbReference type="Proteomes" id="UP000070412"/>
    </source>
</evidence>
<name>A0A834VG53_SARSC</name>
<dbReference type="EnsemblMetazoa" id="SSS_274s_mrna">
    <property type="protein sequence ID" value="KAF7495661.1"/>
    <property type="gene ID" value="SSS_274"/>
</dbReference>
<sequence>METLGREDSDIHRSHLNASTDNNDLYSMIGYRNPRETESKDREEVSKDGDDDGKVGGRQDEINYQDRIQRTFGCNSILNYSLSSSLTMPVATRTKSDLNSIRIGKEYQAEIPDCRNVSARFDKNYRKNFDQESLLLWKPNPKLREQHSNFLRCLILIFNFKMFNIFFILDQNSKVLEYIETANLIAELPEDAALGFLLANNYEMRECLENLTKIKHSNGQHNEDKIPAYFQNLIFTEHQLNISKSIFSKDVVDKLFLHYYTKQIRPPSYSEVLMINREEDTSLINLIGQRLNFDNTSPSGVDLGAALSICYENRQNLTFDVTKLDQFKRRRQHIVSIRKNLQKHRQKNHQRLFELKANFADYWKFLYFLRNSKKNPLWNIYEVIIFISLIEIFHLKIDFHAIASILRTKNKDQCEKFYGKHKKFIEAMCLISNPCKRIKEIKNYMRLP</sequence>
<evidence type="ECO:0000256" key="5">
    <source>
        <dbReference type="SAM" id="MobiDB-lite"/>
    </source>
</evidence>
<dbReference type="GO" id="GO:0005667">
    <property type="term" value="C:transcription regulator complex"/>
    <property type="evidence" value="ECO:0007669"/>
    <property type="project" value="TreeGrafter"/>
</dbReference>
<evidence type="ECO:0000313" key="7">
    <source>
        <dbReference type="EMBL" id="KAF7495661.1"/>
    </source>
</evidence>
<feature type="compositionally biased region" description="Basic and acidic residues" evidence="5">
    <location>
        <begin position="33"/>
        <end position="61"/>
    </location>
</feature>
<dbReference type="SUPFAM" id="SSF46689">
    <property type="entry name" value="Homeodomain-like"/>
    <property type="match status" value="1"/>
</dbReference>
<comment type="subcellular location">
    <subcellularLocation>
        <location evidence="1">Nucleus</location>
    </subcellularLocation>
</comment>
<dbReference type="InterPro" id="IPR051066">
    <property type="entry name" value="Trans_reg/Corepressor"/>
</dbReference>
<dbReference type="Gene3D" id="4.10.1240.50">
    <property type="match status" value="1"/>
</dbReference>
<evidence type="ECO:0000256" key="3">
    <source>
        <dbReference type="ARBA" id="ARBA00023163"/>
    </source>
</evidence>
<reference evidence="8" key="3">
    <citation type="submission" date="2022-06" db="UniProtKB">
        <authorList>
            <consortium name="EnsemblMetazoa"/>
        </authorList>
    </citation>
    <scope>IDENTIFICATION</scope>
</reference>
<evidence type="ECO:0000256" key="2">
    <source>
        <dbReference type="ARBA" id="ARBA00023015"/>
    </source>
</evidence>
<accession>A0A834VG53</accession>
<dbReference type="GO" id="GO:0000118">
    <property type="term" value="C:histone deacetylase complex"/>
    <property type="evidence" value="ECO:0007669"/>
    <property type="project" value="TreeGrafter"/>
</dbReference>
<evidence type="ECO:0000313" key="8">
    <source>
        <dbReference type="EnsemblMetazoa" id="KAF7495661.1"/>
    </source>
</evidence>
<dbReference type="Pfam" id="PF01448">
    <property type="entry name" value="ELM2"/>
    <property type="match status" value="1"/>
</dbReference>
<dbReference type="Gene3D" id="1.20.58.1880">
    <property type="match status" value="1"/>
</dbReference>
<dbReference type="PANTHER" id="PTHR16089:SF28">
    <property type="entry name" value="REST COREPRESSOR"/>
    <property type="match status" value="1"/>
</dbReference>
<feature type="compositionally biased region" description="Polar residues" evidence="5">
    <location>
        <begin position="16"/>
        <end position="25"/>
    </location>
</feature>
<keyword evidence="3" id="KW-0804">Transcription</keyword>
<dbReference type="SMART" id="SM01189">
    <property type="entry name" value="ELM2"/>
    <property type="match status" value="1"/>
</dbReference>
<dbReference type="OrthoDB" id="10568480at2759"/>
<reference evidence="7" key="2">
    <citation type="submission" date="2020-01" db="EMBL/GenBank/DDBJ databases">
        <authorList>
            <person name="Korhonen P.K.K."/>
            <person name="Guangxu M.G."/>
            <person name="Wang T.W."/>
            <person name="Stroehlein A.J.S."/>
            <person name="Young N.D."/>
            <person name="Ang C.-S.A."/>
            <person name="Fernando D.W.F."/>
            <person name="Lu H.L."/>
            <person name="Taylor S.T."/>
            <person name="Ehtesham M.E.M."/>
            <person name="Najaraj S.H.N."/>
            <person name="Harsha G.H.G."/>
            <person name="Madugundu A.M."/>
            <person name="Renuse S.R."/>
            <person name="Holt D.H."/>
            <person name="Pandey A.P."/>
            <person name="Papenfuss A.P."/>
            <person name="Gasser R.B.G."/>
            <person name="Fischer K.F."/>
        </authorList>
    </citation>
    <scope>NUCLEOTIDE SEQUENCE</scope>
    <source>
        <strain evidence="7">SSS_KF_BRIS2020</strain>
    </source>
</reference>
<dbReference type="PANTHER" id="PTHR16089">
    <property type="entry name" value="REST COREPRESSOR COREST PROTEIN-RELATED"/>
    <property type="match status" value="1"/>
</dbReference>
<keyword evidence="9" id="KW-1185">Reference proteome</keyword>
<dbReference type="PROSITE" id="PS51156">
    <property type="entry name" value="ELM2"/>
    <property type="match status" value="1"/>
</dbReference>
<gene>
    <name evidence="7" type="ORF">SSS_274</name>
</gene>
<feature type="domain" description="ELM2" evidence="6">
    <location>
        <begin position="99"/>
        <end position="215"/>
    </location>
</feature>
<dbReference type="InterPro" id="IPR000949">
    <property type="entry name" value="ELM2_dom"/>
</dbReference>
<evidence type="ECO:0000256" key="4">
    <source>
        <dbReference type="ARBA" id="ARBA00023242"/>
    </source>
</evidence>
<reference evidence="9" key="1">
    <citation type="journal article" date="2020" name="PLoS Negl. Trop. Dis.">
        <title>High-quality nuclear genome for Sarcoptes scabiei-A critical resource for a neglected parasite.</title>
        <authorList>
            <person name="Korhonen P.K."/>
            <person name="Gasser R.B."/>
            <person name="Ma G."/>
            <person name="Wang T."/>
            <person name="Stroehlein A.J."/>
            <person name="Young N.D."/>
            <person name="Ang C.S."/>
            <person name="Fernando D.D."/>
            <person name="Lu H.C."/>
            <person name="Taylor S."/>
            <person name="Reynolds S.L."/>
            <person name="Mofiz E."/>
            <person name="Najaraj S.H."/>
            <person name="Gowda H."/>
            <person name="Madugundu A."/>
            <person name="Renuse S."/>
            <person name="Holt D."/>
            <person name="Pandey A."/>
            <person name="Papenfuss A.T."/>
            <person name="Fischer K."/>
        </authorList>
    </citation>
    <scope>NUCLEOTIDE SEQUENCE [LARGE SCALE GENOMIC DNA]</scope>
</reference>
<dbReference type="InterPro" id="IPR009057">
    <property type="entry name" value="Homeodomain-like_sf"/>
</dbReference>
<evidence type="ECO:0000256" key="1">
    <source>
        <dbReference type="ARBA" id="ARBA00004123"/>
    </source>
</evidence>
<organism evidence="7">
    <name type="scientific">Sarcoptes scabiei</name>
    <name type="common">Itch mite</name>
    <name type="synonym">Acarus scabiei</name>
    <dbReference type="NCBI Taxonomy" id="52283"/>
    <lineage>
        <taxon>Eukaryota</taxon>
        <taxon>Metazoa</taxon>
        <taxon>Ecdysozoa</taxon>
        <taxon>Arthropoda</taxon>
        <taxon>Chelicerata</taxon>
        <taxon>Arachnida</taxon>
        <taxon>Acari</taxon>
        <taxon>Acariformes</taxon>
        <taxon>Sarcoptiformes</taxon>
        <taxon>Astigmata</taxon>
        <taxon>Psoroptidia</taxon>
        <taxon>Sarcoptoidea</taxon>
        <taxon>Sarcoptidae</taxon>
        <taxon>Sarcoptinae</taxon>
        <taxon>Sarcoptes</taxon>
    </lineage>
</organism>
<proteinExistence type="predicted"/>
<evidence type="ECO:0000259" key="6">
    <source>
        <dbReference type="PROSITE" id="PS51156"/>
    </source>
</evidence>
<keyword evidence="4" id="KW-0539">Nucleus</keyword>
<feature type="compositionally biased region" description="Basic and acidic residues" evidence="5">
    <location>
        <begin position="1"/>
        <end position="13"/>
    </location>
</feature>
<dbReference type="GO" id="GO:0006357">
    <property type="term" value="P:regulation of transcription by RNA polymerase II"/>
    <property type="evidence" value="ECO:0007669"/>
    <property type="project" value="TreeGrafter"/>
</dbReference>
<dbReference type="EMBL" id="WVUK01000047">
    <property type="protein sequence ID" value="KAF7495661.1"/>
    <property type="molecule type" value="Genomic_DNA"/>
</dbReference>
<protein>
    <recommendedName>
        <fullName evidence="6">ELM2 domain-containing protein</fullName>
    </recommendedName>
</protein>
<feature type="region of interest" description="Disordered" evidence="5">
    <location>
        <begin position="1"/>
        <end position="62"/>
    </location>
</feature>